<evidence type="ECO:0000256" key="1">
    <source>
        <dbReference type="SAM" id="MobiDB-lite"/>
    </source>
</evidence>
<protein>
    <submittedName>
        <fullName evidence="2">Uncharacterized protein</fullName>
    </submittedName>
</protein>
<proteinExistence type="predicted"/>
<comment type="caution">
    <text evidence="2">The sequence shown here is derived from an EMBL/GenBank/DDBJ whole genome shotgun (WGS) entry which is preliminary data.</text>
</comment>
<dbReference type="EMBL" id="VSRR010014505">
    <property type="protein sequence ID" value="MPC57099.1"/>
    <property type="molecule type" value="Genomic_DNA"/>
</dbReference>
<dbReference type="AlphaFoldDB" id="A0A5B7GHR1"/>
<sequence>MVVNFAGWPVQAPRPISKACTSKSSDHVTGEQTSSQSEKQVEESGSGAHACRLTEGGERASCGLRPVGSARAKLCEMPPVGERVPGNAGEYFTTD</sequence>
<feature type="region of interest" description="Disordered" evidence="1">
    <location>
        <begin position="13"/>
        <end position="48"/>
    </location>
</feature>
<keyword evidence="3" id="KW-1185">Reference proteome</keyword>
<dbReference type="Proteomes" id="UP000324222">
    <property type="component" value="Unassembled WGS sequence"/>
</dbReference>
<name>A0A5B7GHR1_PORTR</name>
<organism evidence="2 3">
    <name type="scientific">Portunus trituberculatus</name>
    <name type="common">Swimming crab</name>
    <name type="synonym">Neptunus trituberculatus</name>
    <dbReference type="NCBI Taxonomy" id="210409"/>
    <lineage>
        <taxon>Eukaryota</taxon>
        <taxon>Metazoa</taxon>
        <taxon>Ecdysozoa</taxon>
        <taxon>Arthropoda</taxon>
        <taxon>Crustacea</taxon>
        <taxon>Multicrustacea</taxon>
        <taxon>Malacostraca</taxon>
        <taxon>Eumalacostraca</taxon>
        <taxon>Eucarida</taxon>
        <taxon>Decapoda</taxon>
        <taxon>Pleocyemata</taxon>
        <taxon>Brachyura</taxon>
        <taxon>Eubrachyura</taxon>
        <taxon>Portunoidea</taxon>
        <taxon>Portunidae</taxon>
        <taxon>Portuninae</taxon>
        <taxon>Portunus</taxon>
    </lineage>
</organism>
<reference evidence="2 3" key="1">
    <citation type="submission" date="2019-05" db="EMBL/GenBank/DDBJ databases">
        <title>Another draft genome of Portunus trituberculatus and its Hox gene families provides insights of decapod evolution.</title>
        <authorList>
            <person name="Jeong J.-H."/>
            <person name="Song I."/>
            <person name="Kim S."/>
            <person name="Choi T."/>
            <person name="Kim D."/>
            <person name="Ryu S."/>
            <person name="Kim W."/>
        </authorList>
    </citation>
    <scope>NUCLEOTIDE SEQUENCE [LARGE SCALE GENOMIC DNA]</scope>
    <source>
        <tissue evidence="2">Muscle</tissue>
    </source>
</reference>
<gene>
    <name evidence="2" type="ORF">E2C01_051073</name>
</gene>
<evidence type="ECO:0000313" key="3">
    <source>
        <dbReference type="Proteomes" id="UP000324222"/>
    </source>
</evidence>
<accession>A0A5B7GHR1</accession>
<evidence type="ECO:0000313" key="2">
    <source>
        <dbReference type="EMBL" id="MPC57099.1"/>
    </source>
</evidence>